<evidence type="ECO:0000256" key="3">
    <source>
        <dbReference type="SAM" id="MobiDB-lite"/>
    </source>
</evidence>
<gene>
    <name evidence="4" type="ORF">NDU88_000535</name>
</gene>
<dbReference type="GO" id="GO:0005886">
    <property type="term" value="C:plasma membrane"/>
    <property type="evidence" value="ECO:0007669"/>
    <property type="project" value="TreeGrafter"/>
</dbReference>
<dbReference type="PANTHER" id="PTHR23248">
    <property type="entry name" value="PHOSPHOLIPID SCRAMBLASE-RELATED"/>
    <property type="match status" value="1"/>
</dbReference>
<comment type="similarity">
    <text evidence="1 2">Belongs to the phospholipid scramblase family.</text>
</comment>
<dbReference type="Pfam" id="PF03803">
    <property type="entry name" value="Scramblase"/>
    <property type="match status" value="1"/>
</dbReference>
<evidence type="ECO:0000256" key="1">
    <source>
        <dbReference type="ARBA" id="ARBA00005350"/>
    </source>
</evidence>
<keyword evidence="2" id="KW-0564">Palmitate</keyword>
<accession>A0AAV7LA35</accession>
<dbReference type="PANTHER" id="PTHR23248:SF40">
    <property type="entry name" value="PHOSPHOLIPID SCRAMBLASE"/>
    <property type="match status" value="1"/>
</dbReference>
<evidence type="ECO:0000256" key="2">
    <source>
        <dbReference type="RuleBase" id="RU363116"/>
    </source>
</evidence>
<dbReference type="EMBL" id="JANPWB010000015">
    <property type="protein sequence ID" value="KAJ1087359.1"/>
    <property type="molecule type" value="Genomic_DNA"/>
</dbReference>
<comment type="caution">
    <text evidence="4">The sequence shown here is derived from an EMBL/GenBank/DDBJ whole genome shotgun (WGS) entry which is preliminary data.</text>
</comment>
<dbReference type="GO" id="GO:0017128">
    <property type="term" value="F:phospholipid scramblase activity"/>
    <property type="evidence" value="ECO:0007669"/>
    <property type="project" value="InterPro"/>
</dbReference>
<dbReference type="Proteomes" id="UP001066276">
    <property type="component" value="Chromosome 11"/>
</dbReference>
<dbReference type="InterPro" id="IPR005552">
    <property type="entry name" value="Scramblase"/>
</dbReference>
<keyword evidence="5" id="KW-1185">Reference proteome</keyword>
<keyword evidence="2" id="KW-0449">Lipoprotein</keyword>
<organism evidence="4 5">
    <name type="scientific">Pleurodeles waltl</name>
    <name type="common">Iberian ribbed newt</name>
    <dbReference type="NCBI Taxonomy" id="8319"/>
    <lineage>
        <taxon>Eukaryota</taxon>
        <taxon>Metazoa</taxon>
        <taxon>Chordata</taxon>
        <taxon>Craniata</taxon>
        <taxon>Vertebrata</taxon>
        <taxon>Euteleostomi</taxon>
        <taxon>Amphibia</taxon>
        <taxon>Batrachia</taxon>
        <taxon>Caudata</taxon>
        <taxon>Salamandroidea</taxon>
        <taxon>Salamandridae</taxon>
        <taxon>Pleurodelinae</taxon>
        <taxon>Pleurodeles</taxon>
    </lineage>
</organism>
<comment type="cofactor">
    <cofactor evidence="2">
        <name>Ca(2+)</name>
        <dbReference type="ChEBI" id="CHEBI:29108"/>
    </cofactor>
</comment>
<name>A0AAV7LA35_PLEWA</name>
<protein>
    <recommendedName>
        <fullName evidence="2">Phospholipid scramblase</fullName>
    </recommendedName>
</protein>
<feature type="region of interest" description="Disordered" evidence="3">
    <location>
        <begin position="80"/>
        <end position="125"/>
    </location>
</feature>
<feature type="region of interest" description="Disordered" evidence="3">
    <location>
        <begin position="33"/>
        <end position="54"/>
    </location>
</feature>
<dbReference type="AlphaFoldDB" id="A0AAV7LA35"/>
<reference evidence="4" key="1">
    <citation type="journal article" date="2022" name="bioRxiv">
        <title>Sequencing and chromosome-scale assembly of the giantPleurodeles waltlgenome.</title>
        <authorList>
            <person name="Brown T."/>
            <person name="Elewa A."/>
            <person name="Iarovenko S."/>
            <person name="Subramanian E."/>
            <person name="Araus A.J."/>
            <person name="Petzold A."/>
            <person name="Susuki M."/>
            <person name="Suzuki K.-i.T."/>
            <person name="Hayashi T."/>
            <person name="Toyoda A."/>
            <person name="Oliveira C."/>
            <person name="Osipova E."/>
            <person name="Leigh N.D."/>
            <person name="Simon A."/>
            <person name="Yun M.H."/>
        </authorList>
    </citation>
    <scope>NUCLEOTIDE SEQUENCE</scope>
    <source>
        <strain evidence="4">20211129_DDA</strain>
        <tissue evidence="4">Liver</tissue>
    </source>
</reference>
<comment type="function">
    <text evidence="2">May mediate accelerated ATP-independent bidirectional transbilayer migration of phospholipids upon binding calcium ions that results in a loss of phospholipid asymmetry in the plasma membrane.</text>
</comment>
<evidence type="ECO:0000313" key="5">
    <source>
        <dbReference type="Proteomes" id="UP001066276"/>
    </source>
</evidence>
<sequence length="253" mass="27780">MSVHTCQPSPFGHLRRERHIEWLRRVSQKEWRDLGSPRAYDERKSPTSGGRGTVVPIQETCVRKAPRGCALTECAARKGAPRASENRCPPRARGEAGEGYVEVKSQGVQTSLPSQPERGGEKDGGPGFLNCTKTAQDGGFVSAELQLLAGVDQLCITSRDKSSGLSCSVGRSYAICTRKGKKLFVVLEETDCLCLHLCGPARSSCLRLHDQNAQEVLRFCRPYRMDVCCMACCLMEMRAFTAAGKILGTVRQR</sequence>
<feature type="compositionally biased region" description="Basic and acidic residues" evidence="3">
    <location>
        <begin position="33"/>
        <end position="45"/>
    </location>
</feature>
<keyword evidence="2" id="KW-0106">Calcium</keyword>
<evidence type="ECO:0000313" key="4">
    <source>
        <dbReference type="EMBL" id="KAJ1087359.1"/>
    </source>
</evidence>
<proteinExistence type="inferred from homology"/>